<dbReference type="GO" id="GO:0016020">
    <property type="term" value="C:membrane"/>
    <property type="evidence" value="ECO:0007669"/>
    <property type="project" value="UniProtKB-SubCell"/>
</dbReference>
<feature type="compositionally biased region" description="Basic residues" evidence="8">
    <location>
        <begin position="541"/>
        <end position="550"/>
    </location>
</feature>
<feature type="compositionally biased region" description="Basic and acidic residues" evidence="8">
    <location>
        <begin position="685"/>
        <end position="701"/>
    </location>
</feature>
<protein>
    <recommendedName>
        <fullName evidence="10">AB hydrolase-1 domain-containing protein</fullName>
    </recommendedName>
</protein>
<feature type="transmembrane region" description="Helical" evidence="9">
    <location>
        <begin position="20"/>
        <end position="46"/>
    </location>
</feature>
<dbReference type="Proteomes" id="UP000710849">
    <property type="component" value="Unassembled WGS sequence"/>
</dbReference>
<feature type="compositionally biased region" description="Polar residues" evidence="8">
    <location>
        <begin position="562"/>
        <end position="579"/>
    </location>
</feature>
<dbReference type="RefSeq" id="XP_038729807.1">
    <property type="nucleotide sequence ID" value="XM_038879296.1"/>
</dbReference>
<keyword evidence="2 9" id="KW-0812">Transmembrane</keyword>
<keyword evidence="3" id="KW-0378">Hydrolase</keyword>
<organism evidence="11 12">
    <name type="scientific">Botrytis byssoidea</name>
    <dbReference type="NCBI Taxonomy" id="139641"/>
    <lineage>
        <taxon>Eukaryota</taxon>
        <taxon>Fungi</taxon>
        <taxon>Dikarya</taxon>
        <taxon>Ascomycota</taxon>
        <taxon>Pezizomycotina</taxon>
        <taxon>Leotiomycetes</taxon>
        <taxon>Helotiales</taxon>
        <taxon>Sclerotiniaceae</taxon>
        <taxon>Botrytis</taxon>
    </lineage>
</organism>
<evidence type="ECO:0000256" key="7">
    <source>
        <dbReference type="ARBA" id="ARBA00023136"/>
    </source>
</evidence>
<dbReference type="AlphaFoldDB" id="A0A9P5ICK3"/>
<name>A0A9P5ICK3_9HELO</name>
<feature type="compositionally biased region" description="Gly residues" evidence="8">
    <location>
        <begin position="660"/>
        <end position="683"/>
    </location>
</feature>
<comment type="caution">
    <text evidence="11">The sequence shown here is derived from an EMBL/GenBank/DDBJ whole genome shotgun (WGS) entry which is preliminary data.</text>
</comment>
<evidence type="ECO:0000256" key="4">
    <source>
        <dbReference type="ARBA" id="ARBA00022963"/>
    </source>
</evidence>
<evidence type="ECO:0000256" key="8">
    <source>
        <dbReference type="SAM" id="MobiDB-lite"/>
    </source>
</evidence>
<dbReference type="EMBL" id="RCSW01000019">
    <property type="protein sequence ID" value="KAF7933014.1"/>
    <property type="molecule type" value="Genomic_DNA"/>
</dbReference>
<dbReference type="InterPro" id="IPR000073">
    <property type="entry name" value="AB_hydrolase_1"/>
</dbReference>
<reference evidence="11 12" key="1">
    <citation type="journal article" date="2020" name="Genome Biol. Evol.">
        <title>Comparative genomics of Sclerotiniaceae.</title>
        <authorList>
            <person name="Valero Jimenez C.A."/>
            <person name="Steentjes M."/>
            <person name="Scholten O.E."/>
            <person name="Van Kan J.A.L."/>
        </authorList>
    </citation>
    <scope>NUCLEOTIDE SEQUENCE [LARGE SCALE GENOMIC DNA]</scope>
    <source>
        <strain evidence="11 12">MUCL 94</strain>
    </source>
</reference>
<keyword evidence="7 9" id="KW-0472">Membrane</keyword>
<dbReference type="SUPFAM" id="SSF53474">
    <property type="entry name" value="alpha/beta-Hydrolases"/>
    <property type="match status" value="1"/>
</dbReference>
<dbReference type="FunFam" id="3.40.50.1820:FF:000095">
    <property type="entry name" value="Triglyceride lipase-cholesterol esterase"/>
    <property type="match status" value="1"/>
</dbReference>
<feature type="region of interest" description="Disordered" evidence="8">
    <location>
        <begin position="520"/>
        <end position="741"/>
    </location>
</feature>
<dbReference type="Pfam" id="PF00561">
    <property type="entry name" value="Abhydrolase_1"/>
    <property type="match status" value="1"/>
</dbReference>
<comment type="subcellular location">
    <subcellularLocation>
        <location evidence="1">Membrane</location>
        <topology evidence="1">Single-pass membrane protein</topology>
    </subcellularLocation>
</comment>
<evidence type="ECO:0000313" key="12">
    <source>
        <dbReference type="Proteomes" id="UP000710849"/>
    </source>
</evidence>
<keyword evidence="5 9" id="KW-1133">Transmembrane helix</keyword>
<feature type="compositionally biased region" description="Polar residues" evidence="8">
    <location>
        <begin position="528"/>
        <end position="540"/>
    </location>
</feature>
<evidence type="ECO:0000256" key="6">
    <source>
        <dbReference type="ARBA" id="ARBA00023098"/>
    </source>
</evidence>
<feature type="compositionally biased region" description="Gly residues" evidence="8">
    <location>
        <begin position="713"/>
        <end position="723"/>
    </location>
</feature>
<proteinExistence type="predicted"/>
<dbReference type="InterPro" id="IPR029058">
    <property type="entry name" value="AB_hydrolase_fold"/>
</dbReference>
<evidence type="ECO:0000256" key="5">
    <source>
        <dbReference type="ARBA" id="ARBA00022989"/>
    </source>
</evidence>
<feature type="compositionally biased region" description="Polar residues" evidence="8">
    <location>
        <begin position="642"/>
        <end position="651"/>
    </location>
</feature>
<evidence type="ECO:0000256" key="2">
    <source>
        <dbReference type="ARBA" id="ARBA00022692"/>
    </source>
</evidence>
<dbReference type="GO" id="GO:0016042">
    <property type="term" value="P:lipid catabolic process"/>
    <property type="evidence" value="ECO:0007669"/>
    <property type="project" value="UniProtKB-KW"/>
</dbReference>
<keyword evidence="6" id="KW-0443">Lipid metabolism</keyword>
<keyword evidence="4" id="KW-0442">Lipid degradation</keyword>
<evidence type="ECO:0000256" key="9">
    <source>
        <dbReference type="SAM" id="Phobius"/>
    </source>
</evidence>
<keyword evidence="12" id="KW-1185">Reference proteome</keyword>
<evidence type="ECO:0000256" key="1">
    <source>
        <dbReference type="ARBA" id="ARBA00004167"/>
    </source>
</evidence>
<dbReference type="PANTHER" id="PTHR11005">
    <property type="entry name" value="LYSOSOMAL ACID LIPASE-RELATED"/>
    <property type="match status" value="1"/>
</dbReference>
<evidence type="ECO:0000256" key="3">
    <source>
        <dbReference type="ARBA" id="ARBA00022801"/>
    </source>
</evidence>
<evidence type="ECO:0000259" key="10">
    <source>
        <dbReference type="Pfam" id="PF00561"/>
    </source>
</evidence>
<evidence type="ECO:0000313" key="11">
    <source>
        <dbReference type="EMBL" id="KAF7933014.1"/>
    </source>
</evidence>
<gene>
    <name evidence="11" type="ORF">EAE97_008781</name>
</gene>
<feature type="compositionally biased region" description="Low complexity" evidence="8">
    <location>
        <begin position="604"/>
        <end position="624"/>
    </location>
</feature>
<dbReference type="GeneID" id="62152369"/>
<sequence length="741" mass="81532">MYIPFIGRLCPSEYLALISSFFLVGLEAIIRILTLALPSTIIKLCYRGSRRLFNRFTSAAAKKSETRKQGWSSLSAEPERGEGLTDSDISTSIRNASDFVDLCELGGYYAEEHVVQTKDGYLLCTHRLGWKKGEENTKVNSGPGSIKKPVVYLHHGLLMNSEVWVCLTDKERCLAFTLVERGYDVWLGNNRGNKYSKKSIHHSPTDTAFWDFSMDEFAFYDIPDTIQYILDTTSAPSLSYIGFSQGTAQAFATLAVHPKLNDQINVFIALAPAMSPAGLSNGIVDALVKASPQVLFLLFGRRSILSSATMWQSILYPPIFVRLIDMGLKFLFGWHAKNMSTSQKLAAYPHLYSFTSTKAVVHWFQIIRTKSFQMYDDEPQPVLGGINKYTKVAKFPTRNIKTPIVLLYGGSDSLVDINVMRKELPPQTTHIEISHYEHLDFLWAREVNTLVFPHVFDALESFYNAEHSKEEYEHYNRARTNSMRIGAMNSRSLTYLSEEDSGSQSLGSGTYVDADPIAMIQPGDESSADLNTPESTYNHNSARKRAKLHSRNSYVHDDDSSETSPAGANTSNTPFPQFESSHHALKPKSQPHPEGGEEIPSTPPSHSHSSQPSSRIPITTPSPQMHSRSTPARFRKPLRSVSIGSNISFDTKGNKSRPGSIGGSGISLGVGRAVGGVVSGLGEGSRSKEDVYISDGARSRGDSNASANDTGKESGGSMRGFGGVLRRKSEKKGCEGGGEGV</sequence>
<dbReference type="GO" id="GO:0016787">
    <property type="term" value="F:hydrolase activity"/>
    <property type="evidence" value="ECO:0007669"/>
    <property type="project" value="UniProtKB-KW"/>
</dbReference>
<accession>A0A9P5ICK3</accession>
<feature type="domain" description="AB hydrolase-1" evidence="10">
    <location>
        <begin position="149"/>
        <end position="443"/>
    </location>
</feature>
<dbReference type="Gene3D" id="3.40.50.1820">
    <property type="entry name" value="alpha/beta hydrolase"/>
    <property type="match status" value="1"/>
</dbReference>